<comment type="caution">
    <text evidence="3">The sequence shown here is derived from an EMBL/GenBank/DDBJ whole genome shotgun (WGS) entry which is preliminary data.</text>
</comment>
<feature type="transmembrane region" description="Helical" evidence="2">
    <location>
        <begin position="201"/>
        <end position="222"/>
    </location>
</feature>
<organism evidence="3 4">
    <name type="scientific">Paratrimastix pyriformis</name>
    <dbReference type="NCBI Taxonomy" id="342808"/>
    <lineage>
        <taxon>Eukaryota</taxon>
        <taxon>Metamonada</taxon>
        <taxon>Preaxostyla</taxon>
        <taxon>Paratrimastigidae</taxon>
        <taxon>Paratrimastix</taxon>
    </lineage>
</organism>
<dbReference type="EMBL" id="JAPMOS010000014">
    <property type="protein sequence ID" value="KAJ4460220.1"/>
    <property type="molecule type" value="Genomic_DNA"/>
</dbReference>
<feature type="transmembrane region" description="Helical" evidence="2">
    <location>
        <begin position="312"/>
        <end position="333"/>
    </location>
</feature>
<reference evidence="3" key="1">
    <citation type="journal article" date="2022" name="bioRxiv">
        <title>Genomics of Preaxostyla Flagellates Illuminates Evolutionary Transitions and the Path Towards Mitochondrial Loss.</title>
        <authorList>
            <person name="Novak L.V.F."/>
            <person name="Treitli S.C."/>
            <person name="Pyrih J."/>
            <person name="Halakuc P."/>
            <person name="Pipaliya S.V."/>
            <person name="Vacek V."/>
            <person name="Brzon O."/>
            <person name="Soukal P."/>
            <person name="Eme L."/>
            <person name="Dacks J.B."/>
            <person name="Karnkowska A."/>
            <person name="Elias M."/>
            <person name="Hampl V."/>
        </authorList>
    </citation>
    <scope>NUCLEOTIDE SEQUENCE</scope>
    <source>
        <strain evidence="3">RCP-MX</strain>
    </source>
</reference>
<protein>
    <submittedName>
        <fullName evidence="3">Uncharacterized protein</fullName>
    </submittedName>
</protein>
<keyword evidence="2" id="KW-0472">Membrane</keyword>
<feature type="transmembrane region" description="Helical" evidence="2">
    <location>
        <begin position="234"/>
        <end position="260"/>
    </location>
</feature>
<feature type="transmembrane region" description="Helical" evidence="2">
    <location>
        <begin position="46"/>
        <end position="67"/>
    </location>
</feature>
<name>A0ABQ8URR4_9EUKA</name>
<proteinExistence type="predicted"/>
<feature type="transmembrane region" description="Helical" evidence="2">
    <location>
        <begin position="7"/>
        <end position="34"/>
    </location>
</feature>
<feature type="transmembrane region" description="Helical" evidence="2">
    <location>
        <begin position="281"/>
        <end position="306"/>
    </location>
</feature>
<accession>A0ABQ8URR4</accession>
<evidence type="ECO:0000313" key="4">
    <source>
        <dbReference type="Proteomes" id="UP001141327"/>
    </source>
</evidence>
<feature type="transmembrane region" description="Helical" evidence="2">
    <location>
        <begin position="79"/>
        <end position="100"/>
    </location>
</feature>
<evidence type="ECO:0000256" key="2">
    <source>
        <dbReference type="SAM" id="Phobius"/>
    </source>
</evidence>
<keyword evidence="4" id="KW-1185">Reference proteome</keyword>
<keyword evidence="2" id="KW-1133">Transmembrane helix</keyword>
<keyword evidence="2" id="KW-0812">Transmembrane</keyword>
<feature type="region of interest" description="Disordered" evidence="1">
    <location>
        <begin position="125"/>
        <end position="150"/>
    </location>
</feature>
<feature type="compositionally biased region" description="Polar residues" evidence="1">
    <location>
        <begin position="125"/>
        <end position="146"/>
    </location>
</feature>
<evidence type="ECO:0000256" key="1">
    <source>
        <dbReference type="SAM" id="MobiDB-lite"/>
    </source>
</evidence>
<evidence type="ECO:0000313" key="3">
    <source>
        <dbReference type="EMBL" id="KAJ4460220.1"/>
    </source>
</evidence>
<dbReference type="Proteomes" id="UP001141327">
    <property type="component" value="Unassembled WGS sequence"/>
</dbReference>
<sequence>MSGELRPDLWVCCVLGCLHGAVCIAAILVTFYVFWVSPRRCSYQKYSLVFIILQTATRTLDLFILPFESPQYPPWADRLHGFFPALVLIISYSMLIRYFFRLYYFLASTRPPPVSTTVHYSINPAENSDTTSETAGLLTGSAQDDSATPADTPAETMYIGIPPPLGPAGGEPTPQQPVPPKQPAGPSRCLNCMKCLVPGTLLALNGCAVVAWIPVLALAATGPEEAFKFSEKCFVVLLGSCCIILSFMHLAVGLLFYRAHRALTEGLMYSRDKHQKLGTKSLFLSLVCSVAFLFKGICDILSPWVYAEFNSVYLILLILLSETIPLSLILWVFSYTPKTSPAKLLRRNAPTI</sequence>
<gene>
    <name evidence="3" type="ORF">PAPYR_3609</name>
</gene>